<feature type="transmembrane region" description="Helical" evidence="16">
    <location>
        <begin position="38"/>
        <end position="55"/>
    </location>
</feature>
<dbReference type="PROSITE" id="PS00379">
    <property type="entry name" value="CDP_ALCOHOL_P_TRANSF"/>
    <property type="match status" value="1"/>
</dbReference>
<evidence type="ECO:0000256" key="4">
    <source>
        <dbReference type="ARBA" id="ARBA00013174"/>
    </source>
</evidence>
<dbReference type="Pfam" id="PF01066">
    <property type="entry name" value="CDP-OH_P_transf"/>
    <property type="match status" value="1"/>
</dbReference>
<feature type="transmembrane region" description="Helical" evidence="16">
    <location>
        <begin position="101"/>
        <end position="120"/>
    </location>
</feature>
<dbReference type="InParanoid" id="M1ZE13"/>
<dbReference type="GO" id="GO:0003882">
    <property type="term" value="F:CDP-diacylglycerol-serine O-phosphatidyltransferase activity"/>
    <property type="evidence" value="ECO:0007669"/>
    <property type="project" value="UniProtKB-EC"/>
</dbReference>
<evidence type="ECO:0000256" key="3">
    <source>
        <dbReference type="ARBA" id="ARBA00010441"/>
    </source>
</evidence>
<protein>
    <recommendedName>
        <fullName evidence="5">CDP-diacylglycerol--serine O-phosphatidyltransferase</fullName>
        <ecNumber evidence="4">2.7.8.8</ecNumber>
    </recommendedName>
    <alternativeName>
        <fullName evidence="14">Phosphatidylserine synthase</fullName>
    </alternativeName>
</protein>
<comment type="catalytic activity">
    <reaction evidence="1">
        <text>a CDP-1,2-diacyl-sn-glycerol + L-serine = a 1,2-diacyl-sn-glycero-3-phospho-L-serine + CMP + H(+)</text>
        <dbReference type="Rhea" id="RHEA:16913"/>
        <dbReference type="ChEBI" id="CHEBI:15378"/>
        <dbReference type="ChEBI" id="CHEBI:33384"/>
        <dbReference type="ChEBI" id="CHEBI:57262"/>
        <dbReference type="ChEBI" id="CHEBI:58332"/>
        <dbReference type="ChEBI" id="CHEBI:60377"/>
        <dbReference type="EC" id="2.7.8.8"/>
    </reaction>
</comment>
<feature type="transmembrane region" description="Helical" evidence="16">
    <location>
        <begin position="193"/>
        <end position="209"/>
    </location>
</feature>
<feature type="transmembrane region" description="Helical" evidence="16">
    <location>
        <begin position="215"/>
        <end position="236"/>
    </location>
</feature>
<dbReference type="InterPro" id="IPR048254">
    <property type="entry name" value="CDP_ALCOHOL_P_TRANSF_CS"/>
</dbReference>
<feature type="transmembrane region" description="Helical" evidence="16">
    <location>
        <begin position="132"/>
        <end position="151"/>
    </location>
</feature>
<dbReference type="EMBL" id="CAQJ01000089">
    <property type="protein sequence ID" value="CCQ91757.1"/>
    <property type="molecule type" value="Genomic_DNA"/>
</dbReference>
<reference evidence="17 18" key="1">
    <citation type="journal article" date="2013" name="Front. Microbiol.">
        <title>The genome of Nitrospina gracilis illuminates the metabolism and evolution of the major marine nitrite oxidizer.</title>
        <authorList>
            <person name="Luecker S."/>
            <person name="Nowka B."/>
            <person name="Rattei T."/>
            <person name="Spieck E."/>
            <person name="and Daims H."/>
        </authorList>
    </citation>
    <scope>NUCLEOTIDE SEQUENCE [LARGE SCALE GENOMIC DNA]</scope>
    <source>
        <strain evidence="17 18">3/211</strain>
    </source>
</reference>
<evidence type="ECO:0000256" key="2">
    <source>
        <dbReference type="ARBA" id="ARBA00004127"/>
    </source>
</evidence>
<comment type="subcellular location">
    <subcellularLocation>
        <location evidence="2">Endomembrane system</location>
        <topology evidence="2">Multi-pass membrane protein</topology>
    </subcellularLocation>
</comment>
<dbReference type="GO" id="GO:0016020">
    <property type="term" value="C:membrane"/>
    <property type="evidence" value="ECO:0007669"/>
    <property type="project" value="InterPro"/>
</dbReference>
<proteinExistence type="inferred from homology"/>
<dbReference type="InterPro" id="IPR043130">
    <property type="entry name" value="CDP-OH_PTrfase_TM_dom"/>
</dbReference>
<dbReference type="InterPro" id="IPR004533">
    <property type="entry name" value="CDP-diaglyc--ser_O-PTrfase"/>
</dbReference>
<dbReference type="Gene3D" id="1.20.120.1760">
    <property type="match status" value="1"/>
</dbReference>
<evidence type="ECO:0000256" key="5">
    <source>
        <dbReference type="ARBA" id="ARBA00017171"/>
    </source>
</evidence>
<keyword evidence="13" id="KW-1208">Phospholipid metabolism</keyword>
<dbReference type="OrthoDB" id="9777147at2"/>
<dbReference type="AlphaFoldDB" id="M1ZE13"/>
<dbReference type="RefSeq" id="WP_005010861.1">
    <property type="nucleotide sequence ID" value="NZ_HG422173.1"/>
</dbReference>
<evidence type="ECO:0000256" key="7">
    <source>
        <dbReference type="ARBA" id="ARBA00022679"/>
    </source>
</evidence>
<dbReference type="InterPro" id="IPR000462">
    <property type="entry name" value="CDP-OH_P_trans"/>
</dbReference>
<evidence type="ECO:0000256" key="11">
    <source>
        <dbReference type="ARBA" id="ARBA00023136"/>
    </source>
</evidence>
<dbReference type="InterPro" id="IPR050324">
    <property type="entry name" value="CDP-alcohol_PTase-I"/>
</dbReference>
<evidence type="ECO:0000313" key="18">
    <source>
        <dbReference type="Proteomes" id="UP000011704"/>
    </source>
</evidence>
<dbReference type="Proteomes" id="UP000011704">
    <property type="component" value="Unassembled WGS sequence"/>
</dbReference>
<feature type="transmembrane region" description="Helical" evidence="16">
    <location>
        <begin position="76"/>
        <end position="95"/>
    </location>
</feature>
<evidence type="ECO:0000256" key="9">
    <source>
        <dbReference type="ARBA" id="ARBA00022989"/>
    </source>
</evidence>
<evidence type="ECO:0000256" key="12">
    <source>
        <dbReference type="ARBA" id="ARBA00023209"/>
    </source>
</evidence>
<keyword evidence="18" id="KW-1185">Reference proteome</keyword>
<dbReference type="GO" id="GO:0008654">
    <property type="term" value="P:phospholipid biosynthetic process"/>
    <property type="evidence" value="ECO:0007669"/>
    <property type="project" value="UniProtKB-KW"/>
</dbReference>
<dbReference type="NCBIfam" id="TIGR00473">
    <property type="entry name" value="pssA"/>
    <property type="match status" value="1"/>
</dbReference>
<gene>
    <name evidence="17" type="primary">pssA</name>
    <name evidence="17" type="ORF">NITGR_800008</name>
</gene>
<name>M1ZE13_NITG3</name>
<evidence type="ECO:0000256" key="13">
    <source>
        <dbReference type="ARBA" id="ARBA00023264"/>
    </source>
</evidence>
<evidence type="ECO:0000256" key="16">
    <source>
        <dbReference type="SAM" id="Phobius"/>
    </source>
</evidence>
<keyword evidence="6" id="KW-0444">Lipid biosynthesis</keyword>
<accession>M1ZE13</accession>
<dbReference type="PANTHER" id="PTHR14269">
    <property type="entry name" value="CDP-DIACYLGLYCEROL--GLYCEROL-3-PHOSPHATE 3-PHOSPHATIDYLTRANSFERASE-RELATED"/>
    <property type="match status" value="1"/>
</dbReference>
<evidence type="ECO:0000256" key="1">
    <source>
        <dbReference type="ARBA" id="ARBA00000287"/>
    </source>
</evidence>
<sequence>MIKPPEKLKKGIYILPSLFTTGNVFCGFYALIAALSEQYFQGAVAIGLAIVFDILDGRVARLTKTTSAFGFEYDSLADVISFGMAPALLAYSWVLQPFGRLGWMAAFLFLLCGALRLARFNVTQPDPSSDNFIGLAIPAAAAMIASIIIAFEDLFATRLNPMIMVGVVYLLAFLMVSNIRYPAFKKLAFKKRVTFTRFVFVVLFVYAVATIPKIAFFGLSLLYVMSGPTLWLTGLLRKVGSQGSREIPHRKE</sequence>
<keyword evidence="11 16" id="KW-0472">Membrane</keyword>
<keyword evidence="7 15" id="KW-0808">Transferase</keyword>
<evidence type="ECO:0000256" key="8">
    <source>
        <dbReference type="ARBA" id="ARBA00022692"/>
    </source>
</evidence>
<evidence type="ECO:0000256" key="14">
    <source>
        <dbReference type="ARBA" id="ARBA00032361"/>
    </source>
</evidence>
<evidence type="ECO:0000313" key="17">
    <source>
        <dbReference type="EMBL" id="CCQ91757.1"/>
    </source>
</evidence>
<keyword evidence="9 16" id="KW-1133">Transmembrane helix</keyword>
<comment type="caution">
    <text evidence="17">The sequence shown here is derived from an EMBL/GenBank/DDBJ whole genome shotgun (WGS) entry which is preliminary data.</text>
</comment>
<feature type="transmembrane region" description="Helical" evidence="16">
    <location>
        <begin position="12"/>
        <end position="32"/>
    </location>
</feature>
<keyword evidence="12" id="KW-0594">Phospholipid biosynthesis</keyword>
<dbReference type="PANTHER" id="PTHR14269:SF61">
    <property type="entry name" value="CDP-DIACYLGLYCEROL--SERINE O-PHOSPHATIDYLTRANSFERASE"/>
    <property type="match status" value="1"/>
</dbReference>
<dbReference type="GO" id="GO:0012505">
    <property type="term" value="C:endomembrane system"/>
    <property type="evidence" value="ECO:0007669"/>
    <property type="project" value="UniProtKB-SubCell"/>
</dbReference>
<dbReference type="HOGENOM" id="CLU_049944_2_0_0"/>
<keyword evidence="8 16" id="KW-0812">Transmembrane</keyword>
<comment type="similarity">
    <text evidence="3 15">Belongs to the CDP-alcohol phosphatidyltransferase class-I family.</text>
</comment>
<evidence type="ECO:0000256" key="6">
    <source>
        <dbReference type="ARBA" id="ARBA00022516"/>
    </source>
</evidence>
<evidence type="ECO:0000256" key="10">
    <source>
        <dbReference type="ARBA" id="ARBA00023098"/>
    </source>
</evidence>
<feature type="transmembrane region" description="Helical" evidence="16">
    <location>
        <begin position="163"/>
        <end position="181"/>
    </location>
</feature>
<dbReference type="EC" id="2.7.8.8" evidence="4"/>
<keyword evidence="10" id="KW-0443">Lipid metabolism</keyword>
<organism evidence="17 18">
    <name type="scientific">Nitrospina gracilis (strain 3/211)</name>
    <dbReference type="NCBI Taxonomy" id="1266370"/>
    <lineage>
        <taxon>Bacteria</taxon>
        <taxon>Pseudomonadati</taxon>
        <taxon>Nitrospinota/Tectimicrobiota group</taxon>
        <taxon>Nitrospinota</taxon>
        <taxon>Nitrospinia</taxon>
        <taxon>Nitrospinales</taxon>
        <taxon>Nitrospinaceae</taxon>
        <taxon>Nitrospina</taxon>
    </lineage>
</organism>
<dbReference type="STRING" id="1266370.NITGR_800008"/>
<evidence type="ECO:0000256" key="15">
    <source>
        <dbReference type="RuleBase" id="RU003750"/>
    </source>
</evidence>